<dbReference type="Proteomes" id="UP000703269">
    <property type="component" value="Unassembled WGS sequence"/>
</dbReference>
<accession>A0A9P3G9N2</accession>
<keyword evidence="2" id="KW-1185">Reference proteome</keyword>
<protein>
    <submittedName>
        <fullName evidence="1">Uncharacterized protein</fullName>
    </submittedName>
</protein>
<dbReference type="AlphaFoldDB" id="A0A9P3G9N2"/>
<name>A0A9P3G9N2_9APHY</name>
<gene>
    <name evidence="1" type="ORF">PsYK624_081050</name>
</gene>
<proteinExistence type="predicted"/>
<dbReference type="EMBL" id="BPQB01000024">
    <property type="protein sequence ID" value="GJE91953.1"/>
    <property type="molecule type" value="Genomic_DNA"/>
</dbReference>
<organism evidence="1 2">
    <name type="scientific">Phanerochaete sordida</name>
    <dbReference type="NCBI Taxonomy" id="48140"/>
    <lineage>
        <taxon>Eukaryota</taxon>
        <taxon>Fungi</taxon>
        <taxon>Dikarya</taxon>
        <taxon>Basidiomycota</taxon>
        <taxon>Agaricomycotina</taxon>
        <taxon>Agaricomycetes</taxon>
        <taxon>Polyporales</taxon>
        <taxon>Phanerochaetaceae</taxon>
        <taxon>Phanerochaete</taxon>
    </lineage>
</organism>
<evidence type="ECO:0000313" key="2">
    <source>
        <dbReference type="Proteomes" id="UP000703269"/>
    </source>
</evidence>
<sequence>MPLRAISPDTATRLQRFINAIISSLPLTLRMNTITIRDPLSVSIVQEQDAVLANELAPILNELNVYLSERIAAGTLQRVAFVTSRPYTRPLAEHEKLRINQLFSIRAEPPGRCSLIPRVLSSRACAVRTLLAPLEAIVLMFMTILTKP</sequence>
<evidence type="ECO:0000313" key="1">
    <source>
        <dbReference type="EMBL" id="GJE91953.1"/>
    </source>
</evidence>
<reference evidence="1 2" key="1">
    <citation type="submission" date="2021-08" db="EMBL/GenBank/DDBJ databases">
        <title>Draft Genome Sequence of Phanerochaete sordida strain YK-624.</title>
        <authorList>
            <person name="Mori T."/>
            <person name="Dohra H."/>
            <person name="Suzuki T."/>
            <person name="Kawagishi H."/>
            <person name="Hirai H."/>
        </authorList>
    </citation>
    <scope>NUCLEOTIDE SEQUENCE [LARGE SCALE GENOMIC DNA]</scope>
    <source>
        <strain evidence="1 2">YK-624</strain>
    </source>
</reference>
<comment type="caution">
    <text evidence="1">The sequence shown here is derived from an EMBL/GenBank/DDBJ whole genome shotgun (WGS) entry which is preliminary data.</text>
</comment>